<keyword evidence="11" id="KW-0449">Lipoprotein</keyword>
<feature type="chain" id="PRO_5017090121" description="Outer-membrane lipoprotein carrier protein" evidence="10">
    <location>
        <begin position="25"/>
        <end position="213"/>
    </location>
</feature>
<evidence type="ECO:0000256" key="9">
    <source>
        <dbReference type="ARBA" id="ARBA00023186"/>
    </source>
</evidence>
<evidence type="ECO:0000256" key="2">
    <source>
        <dbReference type="ARBA" id="ARBA00007615"/>
    </source>
</evidence>
<evidence type="ECO:0000256" key="4">
    <source>
        <dbReference type="ARBA" id="ARBA00014035"/>
    </source>
</evidence>
<proteinExistence type="inferred from homology"/>
<protein>
    <recommendedName>
        <fullName evidence="4 10">Outer-membrane lipoprotein carrier protein</fullName>
    </recommendedName>
</protein>
<evidence type="ECO:0000313" key="12">
    <source>
        <dbReference type="Proteomes" id="UP000252707"/>
    </source>
</evidence>
<keyword evidence="12" id="KW-1185">Reference proteome</keyword>
<dbReference type="GO" id="GO:0030288">
    <property type="term" value="C:outer membrane-bounded periplasmic space"/>
    <property type="evidence" value="ECO:0007669"/>
    <property type="project" value="TreeGrafter"/>
</dbReference>
<dbReference type="Gene3D" id="2.50.20.10">
    <property type="entry name" value="Lipoprotein localisation LolA/LolB/LppX"/>
    <property type="match status" value="1"/>
</dbReference>
<dbReference type="PANTHER" id="PTHR35869:SF1">
    <property type="entry name" value="OUTER-MEMBRANE LIPOPROTEIN CARRIER PROTEIN"/>
    <property type="match status" value="1"/>
</dbReference>
<keyword evidence="5 10" id="KW-0813">Transport</keyword>
<dbReference type="InterPro" id="IPR018323">
    <property type="entry name" value="OM_lipoprot_carrier_LolA_Pbac"/>
</dbReference>
<evidence type="ECO:0000256" key="5">
    <source>
        <dbReference type="ARBA" id="ARBA00022448"/>
    </source>
</evidence>
<dbReference type="Proteomes" id="UP000252707">
    <property type="component" value="Unassembled WGS sequence"/>
</dbReference>
<comment type="subunit">
    <text evidence="3 10">Monomer.</text>
</comment>
<dbReference type="InterPro" id="IPR004564">
    <property type="entry name" value="OM_lipoprot_carrier_LolA-like"/>
</dbReference>
<comment type="caution">
    <text evidence="11">The sequence shown here is derived from an EMBL/GenBank/DDBJ whole genome shotgun (WGS) entry which is preliminary data.</text>
</comment>
<comment type="similarity">
    <text evidence="2 10">Belongs to the LolA family.</text>
</comment>
<evidence type="ECO:0000313" key="11">
    <source>
        <dbReference type="EMBL" id="RCX31947.1"/>
    </source>
</evidence>
<accession>A0A369CHK3</accession>
<dbReference type="InterPro" id="IPR029046">
    <property type="entry name" value="LolA/LolB/LppX"/>
</dbReference>
<gene>
    <name evidence="10" type="primary">lolA</name>
    <name evidence="11" type="ORF">DFQ59_102296</name>
</gene>
<evidence type="ECO:0000256" key="10">
    <source>
        <dbReference type="HAMAP-Rule" id="MF_00240"/>
    </source>
</evidence>
<dbReference type="CDD" id="cd16325">
    <property type="entry name" value="LolA"/>
    <property type="match status" value="1"/>
</dbReference>
<sequence length="213" mass="23620" precursor="true">MPKHPARRLSPGLLLIAALWTALAAAADTDRLTRFLSDTRALRATFTQEVRDMDGAVMERSTGTMVLERPDRFRWDYLEPAEQHVISDGRTLWLYDPELLQVSVRPLGQALANTPALLLGGDLGRLEENFIVTPLDDQEGIHWYELVPRDPEAVFQQMLIGFRGETLAQMELTDHLGQSTRLTFSDVEANPGLDPALFGFTPPPGVDVIGEGG</sequence>
<dbReference type="NCBIfam" id="TIGR00547">
    <property type="entry name" value="lolA"/>
    <property type="match status" value="1"/>
</dbReference>
<organism evidence="11 12">
    <name type="scientific">Thioalbus denitrificans</name>
    <dbReference type="NCBI Taxonomy" id="547122"/>
    <lineage>
        <taxon>Bacteria</taxon>
        <taxon>Pseudomonadati</taxon>
        <taxon>Pseudomonadota</taxon>
        <taxon>Gammaproteobacteria</taxon>
        <taxon>Chromatiales</taxon>
        <taxon>Ectothiorhodospiraceae</taxon>
        <taxon>Thioalbus</taxon>
    </lineage>
</organism>
<keyword evidence="6 10" id="KW-0732">Signal</keyword>
<dbReference type="AlphaFoldDB" id="A0A369CHK3"/>
<keyword evidence="8 10" id="KW-0653">Protein transport</keyword>
<comment type="function">
    <text evidence="10">Participates in the translocation of lipoproteins from the inner membrane to the outer membrane. Only forms a complex with a lipoprotein if the residue after the N-terminal Cys is not an aspartate (The Asp acts as a targeting signal to indicate that the lipoprotein should stay in the inner membrane).</text>
</comment>
<dbReference type="OrthoDB" id="9787361at2"/>
<dbReference type="EMBL" id="QPJY01000002">
    <property type="protein sequence ID" value="RCX31947.1"/>
    <property type="molecule type" value="Genomic_DNA"/>
</dbReference>
<name>A0A369CHK3_9GAMM</name>
<evidence type="ECO:0000256" key="7">
    <source>
        <dbReference type="ARBA" id="ARBA00022764"/>
    </source>
</evidence>
<dbReference type="HAMAP" id="MF_00240">
    <property type="entry name" value="LolA"/>
    <property type="match status" value="1"/>
</dbReference>
<dbReference type="GO" id="GO:0044874">
    <property type="term" value="P:lipoprotein localization to outer membrane"/>
    <property type="evidence" value="ECO:0007669"/>
    <property type="project" value="UniProtKB-UniRule"/>
</dbReference>
<dbReference type="Pfam" id="PF03548">
    <property type="entry name" value="LolA"/>
    <property type="match status" value="1"/>
</dbReference>
<evidence type="ECO:0000256" key="6">
    <source>
        <dbReference type="ARBA" id="ARBA00022729"/>
    </source>
</evidence>
<dbReference type="GO" id="GO:0042953">
    <property type="term" value="P:lipoprotein transport"/>
    <property type="evidence" value="ECO:0007669"/>
    <property type="project" value="InterPro"/>
</dbReference>
<keyword evidence="7 10" id="KW-0574">Periplasm</keyword>
<dbReference type="SUPFAM" id="SSF89392">
    <property type="entry name" value="Prokaryotic lipoproteins and lipoprotein localization factors"/>
    <property type="match status" value="1"/>
</dbReference>
<evidence type="ECO:0000256" key="1">
    <source>
        <dbReference type="ARBA" id="ARBA00004418"/>
    </source>
</evidence>
<reference evidence="11 12" key="1">
    <citation type="submission" date="2018-07" db="EMBL/GenBank/DDBJ databases">
        <title>Genomic Encyclopedia of Type Strains, Phase IV (KMG-IV): sequencing the most valuable type-strain genomes for metagenomic binning, comparative biology and taxonomic classification.</title>
        <authorList>
            <person name="Goeker M."/>
        </authorList>
    </citation>
    <scope>NUCLEOTIDE SEQUENCE [LARGE SCALE GENOMIC DNA]</scope>
    <source>
        <strain evidence="11 12">DSM 26407</strain>
    </source>
</reference>
<dbReference type="PANTHER" id="PTHR35869">
    <property type="entry name" value="OUTER-MEMBRANE LIPOPROTEIN CARRIER PROTEIN"/>
    <property type="match status" value="1"/>
</dbReference>
<comment type="subcellular location">
    <subcellularLocation>
        <location evidence="1 10">Periplasm</location>
    </subcellularLocation>
</comment>
<keyword evidence="9 10" id="KW-0143">Chaperone</keyword>
<evidence type="ECO:0000256" key="8">
    <source>
        <dbReference type="ARBA" id="ARBA00022927"/>
    </source>
</evidence>
<feature type="signal peptide" evidence="10">
    <location>
        <begin position="1"/>
        <end position="24"/>
    </location>
</feature>
<evidence type="ECO:0000256" key="3">
    <source>
        <dbReference type="ARBA" id="ARBA00011245"/>
    </source>
</evidence>
<dbReference type="RefSeq" id="WP_114278777.1">
    <property type="nucleotide sequence ID" value="NZ_QPJY01000002.1"/>
</dbReference>